<dbReference type="CDD" id="cd22249">
    <property type="entry name" value="UDM1_RNF168_RNF169-like"/>
    <property type="match status" value="1"/>
</dbReference>
<dbReference type="Proteomes" id="UP001367676">
    <property type="component" value="Unassembled WGS sequence"/>
</dbReference>
<organism evidence="3 4">
    <name type="scientific">Parthenolecanium corni</name>
    <dbReference type="NCBI Taxonomy" id="536013"/>
    <lineage>
        <taxon>Eukaryota</taxon>
        <taxon>Metazoa</taxon>
        <taxon>Ecdysozoa</taxon>
        <taxon>Arthropoda</taxon>
        <taxon>Hexapoda</taxon>
        <taxon>Insecta</taxon>
        <taxon>Pterygota</taxon>
        <taxon>Neoptera</taxon>
        <taxon>Paraneoptera</taxon>
        <taxon>Hemiptera</taxon>
        <taxon>Sternorrhyncha</taxon>
        <taxon>Coccoidea</taxon>
        <taxon>Coccidae</taxon>
        <taxon>Parthenolecanium</taxon>
    </lineage>
</organism>
<feature type="region of interest" description="Disordered" evidence="2">
    <location>
        <begin position="139"/>
        <end position="172"/>
    </location>
</feature>
<protein>
    <recommendedName>
        <fullName evidence="5">G protein pathway suppressor 2</fullName>
    </recommendedName>
</protein>
<comment type="caution">
    <text evidence="3">The sequence shown here is derived from an EMBL/GenBank/DDBJ whole genome shotgun (WGS) entry which is preliminary data.</text>
</comment>
<reference evidence="3 4" key="1">
    <citation type="submission" date="2024-03" db="EMBL/GenBank/DDBJ databases">
        <title>Adaptation during the transition from Ophiocordyceps entomopathogen to insect associate is accompanied by gene loss and intensified selection.</title>
        <authorList>
            <person name="Ward C.M."/>
            <person name="Onetto C.A."/>
            <person name="Borneman A.R."/>
        </authorList>
    </citation>
    <scope>NUCLEOTIDE SEQUENCE [LARGE SCALE GENOMIC DNA]</scope>
    <source>
        <strain evidence="3">AWRI1</strain>
        <tissue evidence="3">Single Adult Female</tissue>
    </source>
</reference>
<sequence>MVGQTNKDEEIRRALKSYILREREKQKLEDEAEAEKTRKKLELDQKKLKEETEYKAVKDKLAEVIKRQEQLKQDRVKVFEHLKKVIQDPVVRQSLSADEIDKIQNLGLVVTLVNTVPSQPVYLTTVPTTAIPRASTVSVNSQYKTSAPPIPVQSLPAQKRSRSPSPFHPAYNYKQVAGPHAFQKPGSSIQSSSYNPFYGAGQNVPYTHPSSSVHSNAPVYSSYNTGREDTLHKAQPTVMPPHTAPQHASIYSSHRSSLPPGPSSSMQSSNHVSYLVDKAGQSYSEDKYGMVRPSSHVVHAGQIPIQQPPPANKHGSISSGYPVRPVATQIVPPSQLHLQQSHGGHHGSQQSHHSTQQPPHHSSIPHHAGPSHQSHQSHHSSAQQSQSHLSQSHHPQSSIHYPPHSQPQLHHSSSQQPHSSPQPPVSVQSHHSNQHHQQHLQQLHVSAHHSAPGPHHQLLSHHQSSIHHTSSQQHMHHPALQHHQQVLQQSHQQQMHHQQMGQPHIQQHISSHQSHQSHQSHMQNQQSQPTSVVTSQVFFDFLTKMCR</sequence>
<dbReference type="AlphaFoldDB" id="A0AAN9T7C7"/>
<feature type="compositionally biased region" description="Low complexity" evidence="2">
    <location>
        <begin position="481"/>
        <end position="530"/>
    </location>
</feature>
<dbReference type="EMBL" id="JBBCAQ010000038">
    <property type="protein sequence ID" value="KAK7572104.1"/>
    <property type="molecule type" value="Genomic_DNA"/>
</dbReference>
<accession>A0AAN9T7C7</accession>
<feature type="region of interest" description="Disordered" evidence="2">
    <location>
        <begin position="235"/>
        <end position="270"/>
    </location>
</feature>
<evidence type="ECO:0000313" key="4">
    <source>
        <dbReference type="Proteomes" id="UP001367676"/>
    </source>
</evidence>
<feature type="coiled-coil region" evidence="1">
    <location>
        <begin position="18"/>
        <end position="74"/>
    </location>
</feature>
<feature type="region of interest" description="Disordered" evidence="2">
    <location>
        <begin position="303"/>
        <end position="323"/>
    </location>
</feature>
<dbReference type="InterPro" id="IPR026094">
    <property type="entry name" value="GPS2"/>
</dbReference>
<feature type="compositionally biased region" description="Low complexity" evidence="2">
    <location>
        <begin position="336"/>
        <end position="431"/>
    </location>
</feature>
<name>A0AAN9T7C7_9HEMI</name>
<evidence type="ECO:0000313" key="3">
    <source>
        <dbReference type="EMBL" id="KAK7572104.1"/>
    </source>
</evidence>
<gene>
    <name evidence="3" type="ORF">V9T40_014576</name>
</gene>
<evidence type="ECO:0000256" key="1">
    <source>
        <dbReference type="SAM" id="Coils"/>
    </source>
</evidence>
<evidence type="ECO:0000256" key="2">
    <source>
        <dbReference type="SAM" id="MobiDB-lite"/>
    </source>
</evidence>
<proteinExistence type="predicted"/>
<evidence type="ECO:0008006" key="5">
    <source>
        <dbReference type="Google" id="ProtNLM"/>
    </source>
</evidence>
<keyword evidence="1" id="KW-0175">Coiled coil</keyword>
<dbReference type="Pfam" id="PF15991">
    <property type="entry name" value="G_path_suppress"/>
    <property type="match status" value="1"/>
</dbReference>
<feature type="compositionally biased region" description="Low complexity" evidence="2">
    <location>
        <begin position="439"/>
        <end position="473"/>
    </location>
</feature>
<feature type="region of interest" description="Disordered" evidence="2">
    <location>
        <begin position="336"/>
        <end position="530"/>
    </location>
</feature>
<keyword evidence="4" id="KW-1185">Reference proteome</keyword>